<dbReference type="Proteomes" id="UP000192273">
    <property type="component" value="Plasmid pSMR3-1"/>
</dbReference>
<proteinExistence type="predicted"/>
<reference evidence="1 2" key="1">
    <citation type="submission" date="2017-03" db="EMBL/GenBank/DDBJ databases">
        <title>Genome Sequence of Roseovarius mucosus strain SMR3 Isolated from a culture of the Diatom Skeletonema marinoi.</title>
        <authorList>
            <person name="Topel M."/>
            <person name="Pinder M."/>
            <person name="Johansson O.N."/>
            <person name="Kourtchenko O."/>
            <person name="Godhe A."/>
            <person name="Clarke A.K."/>
        </authorList>
    </citation>
    <scope>NUCLEOTIDE SEQUENCE [LARGE SCALE GENOMIC DNA]</scope>
    <source>
        <strain evidence="1 2">SMR3</strain>
        <plasmid evidence="2">psmr3-1</plasmid>
    </source>
</reference>
<protein>
    <submittedName>
        <fullName evidence="1">Uncharacterized protein</fullName>
    </submittedName>
</protein>
<sequence>MYNIQRGFIATLLLAYIPTHSLADDHFRCREVGEDWVWFEDHLAAYVTYSTRGPQDRTYEVGTGMSVRGSPWGNREKYTGDAEFNAYGMGALHIRKRDSGSNFVVCATGLGIGTLPIVPATEF</sequence>
<name>A0A1V0RUY4_9RHOB</name>
<dbReference type="KEGG" id="rmm:ROSMUCSMR3_04101"/>
<keyword evidence="1" id="KW-0614">Plasmid</keyword>
<evidence type="ECO:0000313" key="1">
    <source>
        <dbReference type="EMBL" id="ARE85544.1"/>
    </source>
</evidence>
<evidence type="ECO:0000313" key="2">
    <source>
        <dbReference type="Proteomes" id="UP000192273"/>
    </source>
</evidence>
<accession>A0A1V0RUY4</accession>
<keyword evidence="2" id="KW-1185">Reference proteome</keyword>
<dbReference type="AlphaFoldDB" id="A0A1V0RUY4"/>
<geneLocation type="plasmid" evidence="2">
    <name>psmr3-1</name>
</geneLocation>
<gene>
    <name evidence="1" type="ORF">ROSMUCSMR3_04101</name>
</gene>
<dbReference type="EMBL" id="CP020475">
    <property type="protein sequence ID" value="ARE85544.1"/>
    <property type="molecule type" value="Genomic_DNA"/>
</dbReference>
<organism evidence="1 2">
    <name type="scientific">Roseovarius mucosus</name>
    <dbReference type="NCBI Taxonomy" id="215743"/>
    <lineage>
        <taxon>Bacteria</taxon>
        <taxon>Pseudomonadati</taxon>
        <taxon>Pseudomonadota</taxon>
        <taxon>Alphaproteobacteria</taxon>
        <taxon>Rhodobacterales</taxon>
        <taxon>Roseobacteraceae</taxon>
        <taxon>Roseovarius</taxon>
    </lineage>
</organism>